<sequence length="135" mass="14832">MTFWQTQLGPCIEKDIPVDSGDQRLIGEIFCPECDNILARLHDRAEGVGLTSWMRGSSVANPQSLIVGYAFFSLVTAAEPADDEAADLVCWRGHGDLRITGADCRAVIDRYRGRGRKIRHPATRVPHSDGEPSVP</sequence>
<gene>
    <name evidence="1" type="ORF">SAMN04489732_12918</name>
</gene>
<organism evidence="1 2">
    <name type="scientific">Amycolatopsis saalfeldensis</name>
    <dbReference type="NCBI Taxonomy" id="394193"/>
    <lineage>
        <taxon>Bacteria</taxon>
        <taxon>Bacillati</taxon>
        <taxon>Actinomycetota</taxon>
        <taxon>Actinomycetes</taxon>
        <taxon>Pseudonocardiales</taxon>
        <taxon>Pseudonocardiaceae</taxon>
        <taxon>Amycolatopsis</taxon>
    </lineage>
</organism>
<protein>
    <submittedName>
        <fullName evidence="1">Uncharacterized protein</fullName>
    </submittedName>
</protein>
<name>A0A1H8YNC9_9PSEU</name>
<evidence type="ECO:0000313" key="1">
    <source>
        <dbReference type="EMBL" id="SEP53593.1"/>
    </source>
</evidence>
<dbReference type="Proteomes" id="UP000198582">
    <property type="component" value="Unassembled WGS sequence"/>
</dbReference>
<dbReference type="EMBL" id="FOEF01000029">
    <property type="protein sequence ID" value="SEP53593.1"/>
    <property type="molecule type" value="Genomic_DNA"/>
</dbReference>
<accession>A0A1H8YNC9</accession>
<evidence type="ECO:0000313" key="2">
    <source>
        <dbReference type="Proteomes" id="UP000198582"/>
    </source>
</evidence>
<keyword evidence="2" id="KW-1185">Reference proteome</keyword>
<dbReference type="STRING" id="394193.SAMN04489732_12918"/>
<dbReference type="OrthoDB" id="9940615at2"/>
<reference evidence="1 2" key="1">
    <citation type="submission" date="2016-10" db="EMBL/GenBank/DDBJ databases">
        <authorList>
            <person name="de Groot N.N."/>
        </authorList>
    </citation>
    <scope>NUCLEOTIDE SEQUENCE [LARGE SCALE GENOMIC DNA]</scope>
    <source>
        <strain evidence="1 2">DSM 44993</strain>
    </source>
</reference>
<dbReference type="AlphaFoldDB" id="A0A1H8YNC9"/>
<proteinExistence type="predicted"/>
<dbReference type="RefSeq" id="WP_091628366.1">
    <property type="nucleotide sequence ID" value="NZ_FOEF01000029.1"/>
</dbReference>